<evidence type="ECO:0000313" key="3">
    <source>
        <dbReference type="Proteomes" id="UP000034462"/>
    </source>
</evidence>
<gene>
    <name evidence="2" type="ORF">UY25_C0008G0004</name>
</gene>
<proteinExistence type="inferred from homology"/>
<comment type="caution">
    <text evidence="2">The sequence shown here is derived from an EMBL/GenBank/DDBJ whole genome shotgun (WGS) entry which is preliminary data.</text>
</comment>
<dbReference type="InterPro" id="IPR003226">
    <property type="entry name" value="MYG1_exonuclease"/>
</dbReference>
<dbReference type="EMBL" id="LCPH01000008">
    <property type="protein sequence ID" value="KKU92703.1"/>
    <property type="molecule type" value="Genomic_DNA"/>
</dbReference>
<keyword evidence="2" id="KW-0378">Hydrolase</keyword>
<reference evidence="2 3" key="1">
    <citation type="journal article" date="2015" name="Nature">
        <title>rRNA introns, odd ribosomes, and small enigmatic genomes across a large radiation of phyla.</title>
        <authorList>
            <person name="Brown C.T."/>
            <person name="Hug L.A."/>
            <person name="Thomas B.C."/>
            <person name="Sharon I."/>
            <person name="Castelle C.J."/>
            <person name="Singh A."/>
            <person name="Wilkins M.J."/>
            <person name="Williams K.H."/>
            <person name="Banfield J.F."/>
        </authorList>
    </citation>
    <scope>NUCLEOTIDE SEQUENCE [LARGE SCALE GENOMIC DNA]</scope>
</reference>
<name>A0A837ILX1_9BACT</name>
<accession>A0A837ILX1</accession>
<dbReference type="PANTHER" id="PTHR11215">
    <property type="entry name" value="METAL DEPENDENT HYDROLASE - RELATED"/>
    <property type="match status" value="1"/>
</dbReference>
<dbReference type="Pfam" id="PF03690">
    <property type="entry name" value="MYG1_exonuc"/>
    <property type="match status" value="1"/>
</dbReference>
<dbReference type="GO" id="GO:0016787">
    <property type="term" value="F:hydrolase activity"/>
    <property type="evidence" value="ECO:0007669"/>
    <property type="project" value="UniProtKB-KW"/>
</dbReference>
<organism evidence="2 3">
    <name type="scientific">Candidatus Yanofskybacteria bacterium GW2011_GWC1_48_11</name>
    <dbReference type="NCBI Taxonomy" id="1619027"/>
    <lineage>
        <taxon>Bacteria</taxon>
        <taxon>Candidatus Yanofskyibacteriota</taxon>
    </lineage>
</organism>
<sequence length="288" mass="32136">MKIITHSGSFQADDIFAVAILVLVIGESEVVRTRDKVQISAADYVVDVGMIYDPAKNRFDHHQPGGAGERPNGIPYASCGLVWKEFGEKLAGSREAADLLDTNLMQPLDAHDNGVSIADYRFKNVRAYSIVDFFYSFLPSLHESEEDLYRIFMHLVEIAKELLVREMAKAKGLIIGEAKVREALEANPDKRILILSEELPWKRVLSDKLEVMFVVYPRNDSKWGVQAVQDVGYTSRQSFPVAWGGKTDKDLQEITGVPDAVFCHRGLFFAVAETKEGAIELAELALDS</sequence>
<evidence type="ECO:0000256" key="1">
    <source>
        <dbReference type="ARBA" id="ARBA00010105"/>
    </source>
</evidence>
<dbReference type="PANTHER" id="PTHR11215:SF1">
    <property type="entry name" value="MYG1 EXONUCLEASE"/>
    <property type="match status" value="1"/>
</dbReference>
<comment type="similarity">
    <text evidence="1">Belongs to the MYG1 family.</text>
</comment>
<dbReference type="GO" id="GO:0005737">
    <property type="term" value="C:cytoplasm"/>
    <property type="evidence" value="ECO:0007669"/>
    <property type="project" value="TreeGrafter"/>
</dbReference>
<protein>
    <submittedName>
        <fullName evidence="2">Metal-dependent protein hydrolase</fullName>
    </submittedName>
</protein>
<evidence type="ECO:0000313" key="2">
    <source>
        <dbReference type="EMBL" id="KKU92703.1"/>
    </source>
</evidence>
<dbReference type="Proteomes" id="UP000034462">
    <property type="component" value="Unassembled WGS sequence"/>
</dbReference>
<dbReference type="AlphaFoldDB" id="A0A837ILX1"/>